<evidence type="ECO:0000256" key="1">
    <source>
        <dbReference type="SAM" id="Coils"/>
    </source>
</evidence>
<organism evidence="4 5">
    <name type="scientific">Sistotremastrum niveocremeum HHB9708</name>
    <dbReference type="NCBI Taxonomy" id="1314777"/>
    <lineage>
        <taxon>Eukaryota</taxon>
        <taxon>Fungi</taxon>
        <taxon>Dikarya</taxon>
        <taxon>Basidiomycota</taxon>
        <taxon>Agaricomycotina</taxon>
        <taxon>Agaricomycetes</taxon>
        <taxon>Sistotremastrales</taxon>
        <taxon>Sistotremastraceae</taxon>
        <taxon>Sertulicium</taxon>
        <taxon>Sertulicium niveocremeum</taxon>
    </lineage>
</organism>
<sequence>MVIGFILAALLPGLSITWIELDIPQSTAILFGVTVGAFAVYAVPTLFSQSFAGATGGTSYNCTRSSRKAIRRNQNIPSEIPHGTVDAAFSIERGQPSQGERGDNVMFKLQATEQEILKRIENAEEELNRKYRVLSDNFDQFEQFLNQRPYGHPPPSPPADSPPDGWPRSAQEQIPPSERPGGLFGLRSPVPIQSRMPPRGEQIFKSTAENLPFLNGDASDA</sequence>
<dbReference type="EMBL" id="KV419413">
    <property type="protein sequence ID" value="KZS91845.1"/>
    <property type="molecule type" value="Genomic_DNA"/>
</dbReference>
<evidence type="ECO:0000313" key="5">
    <source>
        <dbReference type="Proteomes" id="UP000076722"/>
    </source>
</evidence>
<dbReference type="Proteomes" id="UP000076722">
    <property type="component" value="Unassembled WGS sequence"/>
</dbReference>
<feature type="transmembrane region" description="Helical" evidence="3">
    <location>
        <begin position="25"/>
        <end position="43"/>
    </location>
</feature>
<name>A0A164SVA2_9AGAM</name>
<dbReference type="AlphaFoldDB" id="A0A164SVA2"/>
<gene>
    <name evidence="4" type="ORF">SISNIDRAFT_487156</name>
</gene>
<reference evidence="4 5" key="1">
    <citation type="journal article" date="2016" name="Mol. Biol. Evol.">
        <title>Comparative Genomics of Early-Diverging Mushroom-Forming Fungi Provides Insights into the Origins of Lignocellulose Decay Capabilities.</title>
        <authorList>
            <person name="Nagy L.G."/>
            <person name="Riley R."/>
            <person name="Tritt A."/>
            <person name="Adam C."/>
            <person name="Daum C."/>
            <person name="Floudas D."/>
            <person name="Sun H."/>
            <person name="Yadav J.S."/>
            <person name="Pangilinan J."/>
            <person name="Larsson K.H."/>
            <person name="Matsuura K."/>
            <person name="Barry K."/>
            <person name="Labutti K."/>
            <person name="Kuo R."/>
            <person name="Ohm R.A."/>
            <person name="Bhattacharya S.S."/>
            <person name="Shirouzu T."/>
            <person name="Yoshinaga Y."/>
            <person name="Martin F.M."/>
            <person name="Grigoriev I.V."/>
            <person name="Hibbett D.S."/>
        </authorList>
    </citation>
    <scope>NUCLEOTIDE SEQUENCE [LARGE SCALE GENOMIC DNA]</scope>
    <source>
        <strain evidence="4 5">HHB9708</strain>
    </source>
</reference>
<accession>A0A164SVA2</accession>
<feature type="coiled-coil region" evidence="1">
    <location>
        <begin position="106"/>
        <end position="137"/>
    </location>
</feature>
<keyword evidence="1" id="KW-0175">Coiled coil</keyword>
<evidence type="ECO:0000256" key="2">
    <source>
        <dbReference type="SAM" id="MobiDB-lite"/>
    </source>
</evidence>
<keyword evidence="5" id="KW-1185">Reference proteome</keyword>
<keyword evidence="3" id="KW-0812">Transmembrane</keyword>
<feature type="region of interest" description="Disordered" evidence="2">
    <location>
        <begin position="146"/>
        <end position="221"/>
    </location>
</feature>
<evidence type="ECO:0000313" key="4">
    <source>
        <dbReference type="EMBL" id="KZS91845.1"/>
    </source>
</evidence>
<feature type="compositionally biased region" description="Pro residues" evidence="2">
    <location>
        <begin position="151"/>
        <end position="165"/>
    </location>
</feature>
<evidence type="ECO:0000256" key="3">
    <source>
        <dbReference type="SAM" id="Phobius"/>
    </source>
</evidence>
<keyword evidence="3" id="KW-1133">Transmembrane helix</keyword>
<keyword evidence="3" id="KW-0472">Membrane</keyword>
<protein>
    <submittedName>
        <fullName evidence="4">Uncharacterized protein</fullName>
    </submittedName>
</protein>
<proteinExistence type="predicted"/>